<evidence type="ECO:0000313" key="2">
    <source>
        <dbReference type="Proteomes" id="UP000034681"/>
    </source>
</evidence>
<proteinExistence type="predicted"/>
<evidence type="ECO:0000313" key="1">
    <source>
        <dbReference type="EMBL" id="KKI99020.1"/>
    </source>
</evidence>
<keyword evidence="2" id="KW-1185">Reference proteome</keyword>
<protein>
    <submittedName>
        <fullName evidence="1">Uncharacterized protein</fullName>
    </submittedName>
</protein>
<organism evidence="1 2">
    <name type="scientific">Prochlorothrix hollandica PCC 9006 = CALU 1027</name>
    <dbReference type="NCBI Taxonomy" id="317619"/>
    <lineage>
        <taxon>Bacteria</taxon>
        <taxon>Bacillati</taxon>
        <taxon>Cyanobacteriota</taxon>
        <taxon>Cyanophyceae</taxon>
        <taxon>Prochlorotrichales</taxon>
        <taxon>Prochlorotrichaceae</taxon>
        <taxon>Prochlorothrix</taxon>
    </lineage>
</organism>
<gene>
    <name evidence="1" type="ORF">PROH_14530</name>
</gene>
<dbReference type="AlphaFoldDB" id="A0A0M2PR76"/>
<name>A0A0M2PR76_PROHO</name>
<comment type="caution">
    <text evidence="1">The sequence shown here is derived from an EMBL/GenBank/DDBJ whole genome shotgun (WGS) entry which is preliminary data.</text>
</comment>
<accession>A0A0M2PR76</accession>
<dbReference type="Proteomes" id="UP000034681">
    <property type="component" value="Unassembled WGS sequence"/>
</dbReference>
<sequence length="97" mass="10797">MGLQGTLLNADPHTHLSFNLDFFNLRIKFRVGIELDRIGNISEGIVADRLSNNSPIVGHPKIQYTSLMVGKGTKRLHGFFKQRGGTLKFQIIGFTAD</sequence>
<reference evidence="1" key="1">
    <citation type="submission" date="2012-04" db="EMBL/GenBank/DDBJ databases">
        <authorList>
            <person name="Borisov I.G."/>
            <person name="Ivanikova N.V."/>
            <person name="Pinevich A.V."/>
        </authorList>
    </citation>
    <scope>NUCLEOTIDE SEQUENCE</scope>
    <source>
        <strain evidence="1">CALU 1027</strain>
    </source>
</reference>
<dbReference type="EMBL" id="AJTX02000006">
    <property type="protein sequence ID" value="KKI99020.1"/>
    <property type="molecule type" value="Genomic_DNA"/>
</dbReference>